<name>A0A1H6Y841_9MICO</name>
<dbReference type="Proteomes" id="UP000183315">
    <property type="component" value="Unassembled WGS sequence"/>
</dbReference>
<dbReference type="RefSeq" id="WP_042215009.1">
    <property type="nucleotide sequence ID" value="NZ_BBLU01000008.1"/>
</dbReference>
<protein>
    <submittedName>
        <fullName evidence="2">Acyl-CoA carboxylase epsilon subunit</fullName>
    </submittedName>
</protein>
<dbReference type="GO" id="GO:0003989">
    <property type="term" value="F:acetyl-CoA carboxylase activity"/>
    <property type="evidence" value="ECO:0007669"/>
    <property type="project" value="InterPro"/>
</dbReference>
<dbReference type="Pfam" id="PF13822">
    <property type="entry name" value="ACC_epsilon"/>
    <property type="match status" value="1"/>
</dbReference>
<dbReference type="AlphaFoldDB" id="A0A1H6Y841"/>
<organism evidence="2 3">
    <name type="scientific">Demequina mangrovi</name>
    <dbReference type="NCBI Taxonomy" id="1043493"/>
    <lineage>
        <taxon>Bacteria</taxon>
        <taxon>Bacillati</taxon>
        <taxon>Actinomycetota</taxon>
        <taxon>Actinomycetes</taxon>
        <taxon>Micrococcales</taxon>
        <taxon>Demequinaceae</taxon>
        <taxon>Demequina</taxon>
    </lineage>
</organism>
<evidence type="ECO:0000313" key="2">
    <source>
        <dbReference type="EMBL" id="SEJ32935.1"/>
    </source>
</evidence>
<dbReference type="EMBL" id="FNZI01000003">
    <property type="protein sequence ID" value="SEJ32935.1"/>
    <property type="molecule type" value="Genomic_DNA"/>
</dbReference>
<accession>A0A1H6Y841</accession>
<evidence type="ECO:0000313" key="3">
    <source>
        <dbReference type="Proteomes" id="UP000183315"/>
    </source>
</evidence>
<dbReference type="STRING" id="1043493.SAMN05421637_1437"/>
<proteinExistence type="predicted"/>
<feature type="region of interest" description="Disordered" evidence="1">
    <location>
        <begin position="38"/>
        <end position="80"/>
    </location>
</feature>
<gene>
    <name evidence="2" type="ORF">SAMN05421637_1437</name>
</gene>
<dbReference type="OrthoDB" id="4828913at2"/>
<feature type="compositionally biased region" description="Basic and acidic residues" evidence="1">
    <location>
        <begin position="52"/>
        <end position="63"/>
    </location>
</feature>
<dbReference type="GO" id="GO:0004658">
    <property type="term" value="F:propionyl-CoA carboxylase activity"/>
    <property type="evidence" value="ECO:0007669"/>
    <property type="project" value="InterPro"/>
</dbReference>
<keyword evidence="3" id="KW-1185">Reference proteome</keyword>
<evidence type="ECO:0000256" key="1">
    <source>
        <dbReference type="SAM" id="MobiDB-lite"/>
    </source>
</evidence>
<sequence>MTPDEPVDATAGLRVVRGTPDDAELAALVAAATAVAAAGDGAEDPASPRSAWMDRSRTLRGDHGPLPLGRGDAAWRHSLR</sequence>
<dbReference type="InterPro" id="IPR032716">
    <property type="entry name" value="ACC_epsilon"/>
</dbReference>
<reference evidence="3" key="1">
    <citation type="submission" date="2016-10" db="EMBL/GenBank/DDBJ databases">
        <authorList>
            <person name="Varghese N."/>
        </authorList>
    </citation>
    <scope>NUCLEOTIDE SEQUENCE [LARGE SCALE GENOMIC DNA]</scope>
    <source>
        <strain evidence="3">DSM 24868</strain>
    </source>
</reference>